<dbReference type="RefSeq" id="WP_125322198.1">
    <property type="nucleotide sequence ID" value="NZ_AP024890.1"/>
</dbReference>
<evidence type="ECO:0000313" key="4">
    <source>
        <dbReference type="EMBL" id="RSD30592.1"/>
    </source>
</evidence>
<dbReference type="SUPFAM" id="SSF69304">
    <property type="entry name" value="Tricorn protease N-terminal domain"/>
    <property type="match status" value="1"/>
</dbReference>
<dbReference type="Proteomes" id="UP000269041">
    <property type="component" value="Unassembled WGS sequence"/>
</dbReference>
<dbReference type="InterPro" id="IPR012640">
    <property type="entry name" value="Membr_lipoprot_lipid_attach_CS"/>
</dbReference>
<dbReference type="Pfam" id="PF08139">
    <property type="entry name" value="LPAM_1"/>
    <property type="match status" value="1"/>
</dbReference>
<dbReference type="PROSITE" id="PS51257">
    <property type="entry name" value="PROKAR_LIPOPROTEIN"/>
    <property type="match status" value="1"/>
</dbReference>
<keyword evidence="2 3" id="KW-0732">Signal</keyword>
<comment type="caution">
    <text evidence="4">The sequence shown here is derived from an EMBL/GenBank/DDBJ whole genome shotgun (WGS) entry which is preliminary data.</text>
</comment>
<dbReference type="GO" id="GO:0008233">
    <property type="term" value="F:peptidase activity"/>
    <property type="evidence" value="ECO:0007669"/>
    <property type="project" value="UniProtKB-KW"/>
</dbReference>
<proteinExistence type="predicted"/>
<gene>
    <name evidence="4" type="ORF">EJA03_13115</name>
</gene>
<evidence type="ECO:0000256" key="2">
    <source>
        <dbReference type="ARBA" id="ARBA00022729"/>
    </source>
</evidence>
<evidence type="ECO:0000256" key="3">
    <source>
        <dbReference type="SAM" id="SignalP"/>
    </source>
</evidence>
<dbReference type="AlphaFoldDB" id="A0A3R9G276"/>
<accession>A0A3R9G276</accession>
<dbReference type="EMBL" id="RSFA01000060">
    <property type="protein sequence ID" value="RSD30592.1"/>
    <property type="molecule type" value="Genomic_DNA"/>
</dbReference>
<keyword evidence="4" id="KW-0645">Protease</keyword>
<sequence>MKKYSILTLLALALLAGCNGQDTEPSEQANVVKEQKPLTVKEKIAAKNAQQWEDGRVYITEHNYVTYDKDTGKPRHFVFKAKEWPREDLNNKESYDLPRVVFRWDNARNEAEDHYDQRDKVWSIKTDGTDLRLVADEFVGIVKLMRMSPNNRYLALAYSAEEGMFKVIKDLKTGEYIELGRSRGYPEFLWAEDSSYLYYVDKFNDWKYTLNSGEKQQVETKFNEYSTIYNGKRVVVLAYAVGVYDEKTGKWLYSVRPEEKGGDLDEKEFRKKSVSPTGRYAWVETRKQRYLIDVKNKTFQSEVKDGNVIGKFEKLALLGKNGNYARSGGAVRVFLFELNNQQQLEQYKVWKQIGTGHSATKSSLYNAFANNGDFVKGETL</sequence>
<dbReference type="OrthoDB" id="5845258at2"/>
<feature type="signal peptide" evidence="3">
    <location>
        <begin position="1"/>
        <end position="20"/>
    </location>
</feature>
<protein>
    <recommendedName>
        <fullName evidence="1">Type IV secretion system putative lipoprotein virB7</fullName>
    </recommendedName>
</protein>
<organism evidence="4 5">
    <name type="scientific">Vibrio pectenicida</name>
    <dbReference type="NCBI Taxonomy" id="62763"/>
    <lineage>
        <taxon>Bacteria</taxon>
        <taxon>Pseudomonadati</taxon>
        <taxon>Pseudomonadota</taxon>
        <taxon>Gammaproteobacteria</taxon>
        <taxon>Vibrionales</taxon>
        <taxon>Vibrionaceae</taxon>
        <taxon>Vibrio</taxon>
    </lineage>
</organism>
<keyword evidence="5" id="KW-1185">Reference proteome</keyword>
<evidence type="ECO:0000313" key="5">
    <source>
        <dbReference type="Proteomes" id="UP000269041"/>
    </source>
</evidence>
<keyword evidence="4" id="KW-0378">Hydrolase</keyword>
<feature type="chain" id="PRO_5018692774" description="Type IV secretion system putative lipoprotein virB7" evidence="3">
    <location>
        <begin position="21"/>
        <end position="380"/>
    </location>
</feature>
<name>A0A3R9G276_9VIBR</name>
<dbReference type="GO" id="GO:0006508">
    <property type="term" value="P:proteolysis"/>
    <property type="evidence" value="ECO:0007669"/>
    <property type="project" value="UniProtKB-KW"/>
</dbReference>
<evidence type="ECO:0000256" key="1">
    <source>
        <dbReference type="ARBA" id="ARBA00017922"/>
    </source>
</evidence>
<reference evidence="4 5" key="1">
    <citation type="submission" date="2018-12" db="EMBL/GenBank/DDBJ databases">
        <title>Genomic taxonomy of the Vibrionaceae family.</title>
        <authorList>
            <person name="Gomez-Gil B."/>
            <person name="Enciso-Ibarra K."/>
        </authorList>
    </citation>
    <scope>NUCLEOTIDE SEQUENCE [LARGE SCALE GENOMIC DNA]</scope>
    <source>
        <strain evidence="4 5">CAIM 594</strain>
    </source>
</reference>